<keyword evidence="2" id="KW-0472">Membrane</keyword>
<keyword evidence="4" id="KW-1185">Reference proteome</keyword>
<protein>
    <submittedName>
        <fullName evidence="3">Uncharacterized protein</fullName>
    </submittedName>
</protein>
<sequence length="119" mass="13566">MSPEKKRLTEPIKRGRKLLSLAPVFVGILWKFGSDGLKAFSEGSGCMVWVVYAIGVVNAVYYFRSKEIDLKTQELKYLKKVYGFRQKVSRESLRQSKDAEGKPKKKRSRDAPLDPEAPN</sequence>
<evidence type="ECO:0000313" key="3">
    <source>
        <dbReference type="EMBL" id="QKJ32446.1"/>
    </source>
</evidence>
<keyword evidence="2" id="KW-0812">Transmembrane</keyword>
<gene>
    <name evidence="3" type="ORF">HQ865_22670</name>
</gene>
<dbReference type="Proteomes" id="UP000505355">
    <property type="component" value="Chromosome"/>
</dbReference>
<evidence type="ECO:0000256" key="1">
    <source>
        <dbReference type="SAM" id="MobiDB-lite"/>
    </source>
</evidence>
<dbReference type="RefSeq" id="WP_173417096.1">
    <property type="nucleotide sequence ID" value="NZ_CP054139.1"/>
</dbReference>
<evidence type="ECO:0000313" key="4">
    <source>
        <dbReference type="Proteomes" id="UP000505355"/>
    </source>
</evidence>
<feature type="region of interest" description="Disordered" evidence="1">
    <location>
        <begin position="89"/>
        <end position="119"/>
    </location>
</feature>
<dbReference type="KEGG" id="mmab:HQ865_22670"/>
<dbReference type="AlphaFoldDB" id="A0A7D4Q3T6"/>
<feature type="transmembrane region" description="Helical" evidence="2">
    <location>
        <begin position="39"/>
        <end position="63"/>
    </location>
</feature>
<organism evidence="3 4">
    <name type="scientific">Mucilaginibacter mali</name>
    <dbReference type="NCBI Taxonomy" id="2740462"/>
    <lineage>
        <taxon>Bacteria</taxon>
        <taxon>Pseudomonadati</taxon>
        <taxon>Bacteroidota</taxon>
        <taxon>Sphingobacteriia</taxon>
        <taxon>Sphingobacteriales</taxon>
        <taxon>Sphingobacteriaceae</taxon>
        <taxon>Mucilaginibacter</taxon>
    </lineage>
</organism>
<proteinExistence type="predicted"/>
<reference evidence="3 4" key="1">
    <citation type="submission" date="2020-05" db="EMBL/GenBank/DDBJ databases">
        <title>Mucilaginibacter mali sp. nov.</title>
        <authorList>
            <person name="Kim H.S."/>
            <person name="Lee K.C."/>
            <person name="Suh M.K."/>
            <person name="Kim J.-S."/>
            <person name="Han K.-I."/>
            <person name="Eom M.K."/>
            <person name="Shin Y.K."/>
            <person name="Lee J.-S."/>
        </authorList>
    </citation>
    <scope>NUCLEOTIDE SEQUENCE [LARGE SCALE GENOMIC DNA]</scope>
    <source>
        <strain evidence="3 4">G2-14</strain>
    </source>
</reference>
<accession>A0A7D4Q3T6</accession>
<dbReference type="EMBL" id="CP054139">
    <property type="protein sequence ID" value="QKJ32446.1"/>
    <property type="molecule type" value="Genomic_DNA"/>
</dbReference>
<keyword evidence="2" id="KW-1133">Transmembrane helix</keyword>
<evidence type="ECO:0000256" key="2">
    <source>
        <dbReference type="SAM" id="Phobius"/>
    </source>
</evidence>
<name>A0A7D4Q3T6_9SPHI</name>
<feature type="compositionally biased region" description="Basic and acidic residues" evidence="1">
    <location>
        <begin position="89"/>
        <end position="102"/>
    </location>
</feature>